<dbReference type="SUPFAM" id="SSF52317">
    <property type="entry name" value="Class I glutamine amidotransferase-like"/>
    <property type="match status" value="1"/>
</dbReference>
<dbReference type="InterPro" id="IPR006287">
    <property type="entry name" value="DJ-1"/>
</dbReference>
<dbReference type="InterPro" id="IPR050325">
    <property type="entry name" value="Prot/Nucl_acid_deglycase"/>
</dbReference>
<name>A0A9D1DXA4_9FIRM</name>
<organism evidence="3 4">
    <name type="scientific">Candidatus Faecivivens stercoravium</name>
    <dbReference type="NCBI Taxonomy" id="2840803"/>
    <lineage>
        <taxon>Bacteria</taxon>
        <taxon>Bacillati</taxon>
        <taxon>Bacillota</taxon>
        <taxon>Clostridia</taxon>
        <taxon>Eubacteriales</taxon>
        <taxon>Oscillospiraceae</taxon>
        <taxon>Oscillospiraceae incertae sedis</taxon>
        <taxon>Candidatus Faecivivens</taxon>
    </lineage>
</organism>
<dbReference type="PANTHER" id="PTHR48094:SF12">
    <property type="entry name" value="PARKINSON DISEASE PROTEIN 7 HOMOLOG"/>
    <property type="match status" value="1"/>
</dbReference>
<evidence type="ECO:0000259" key="2">
    <source>
        <dbReference type="Pfam" id="PF01965"/>
    </source>
</evidence>
<accession>A0A9D1DXA4</accession>
<dbReference type="Pfam" id="PF01965">
    <property type="entry name" value="DJ-1_PfpI"/>
    <property type="match status" value="1"/>
</dbReference>
<sequence>MSKVIIFLAQGLEECEALVPADLLRRAGVEVTLAAIGGSRTVTGSHNIVIEADTLAEDAALSDYDALFLPGGLPGTTHLAESGLVKEAVLSFHKAGKIISAICAAPSIFGSLGLLEGKNATSHPSFEDKLTGAHVTGHLVDVDGNITTGRGLGAAIPFGLSLVQQLVGREKAEEIAKAIAYPYEF</sequence>
<gene>
    <name evidence="3" type="ORF">IAB37_04055</name>
</gene>
<protein>
    <submittedName>
        <fullName evidence="3">DJ-1/PfpI family protein</fullName>
    </submittedName>
</protein>
<dbReference type="EMBL" id="DVHA01000131">
    <property type="protein sequence ID" value="HIR60732.1"/>
    <property type="molecule type" value="Genomic_DNA"/>
</dbReference>
<feature type="domain" description="DJ-1/PfpI" evidence="2">
    <location>
        <begin position="3"/>
        <end position="165"/>
    </location>
</feature>
<dbReference type="NCBIfam" id="TIGR01383">
    <property type="entry name" value="not_thiJ"/>
    <property type="match status" value="1"/>
</dbReference>
<dbReference type="PANTHER" id="PTHR48094">
    <property type="entry name" value="PROTEIN/NUCLEIC ACID DEGLYCASE DJ-1-RELATED"/>
    <property type="match status" value="1"/>
</dbReference>
<evidence type="ECO:0000313" key="3">
    <source>
        <dbReference type="EMBL" id="HIR60732.1"/>
    </source>
</evidence>
<keyword evidence="1" id="KW-0677">Repeat</keyword>
<proteinExistence type="predicted"/>
<reference evidence="3" key="2">
    <citation type="journal article" date="2021" name="PeerJ">
        <title>Extensive microbial diversity within the chicken gut microbiome revealed by metagenomics and culture.</title>
        <authorList>
            <person name="Gilroy R."/>
            <person name="Ravi A."/>
            <person name="Getino M."/>
            <person name="Pursley I."/>
            <person name="Horton D.L."/>
            <person name="Alikhan N.F."/>
            <person name="Baker D."/>
            <person name="Gharbi K."/>
            <person name="Hall N."/>
            <person name="Watson M."/>
            <person name="Adriaenssens E.M."/>
            <person name="Foster-Nyarko E."/>
            <person name="Jarju S."/>
            <person name="Secka A."/>
            <person name="Antonio M."/>
            <person name="Oren A."/>
            <person name="Chaudhuri R.R."/>
            <person name="La Ragione R."/>
            <person name="Hildebrand F."/>
            <person name="Pallen M.J."/>
        </authorList>
    </citation>
    <scope>NUCLEOTIDE SEQUENCE</scope>
    <source>
        <strain evidence="3">CHK189-12415</strain>
    </source>
</reference>
<reference evidence="3" key="1">
    <citation type="submission" date="2020-10" db="EMBL/GenBank/DDBJ databases">
        <authorList>
            <person name="Gilroy R."/>
        </authorList>
    </citation>
    <scope>NUCLEOTIDE SEQUENCE</scope>
    <source>
        <strain evidence="3">CHK189-12415</strain>
    </source>
</reference>
<dbReference type="InterPro" id="IPR029062">
    <property type="entry name" value="Class_I_gatase-like"/>
</dbReference>
<dbReference type="InterPro" id="IPR002818">
    <property type="entry name" value="DJ-1/PfpI"/>
</dbReference>
<dbReference type="AlphaFoldDB" id="A0A9D1DXA4"/>
<evidence type="ECO:0000256" key="1">
    <source>
        <dbReference type="ARBA" id="ARBA00022737"/>
    </source>
</evidence>
<dbReference type="CDD" id="cd03135">
    <property type="entry name" value="GATase1_DJ-1"/>
    <property type="match status" value="1"/>
</dbReference>
<dbReference type="GO" id="GO:0005737">
    <property type="term" value="C:cytoplasm"/>
    <property type="evidence" value="ECO:0007669"/>
    <property type="project" value="TreeGrafter"/>
</dbReference>
<dbReference type="Proteomes" id="UP000824241">
    <property type="component" value="Unassembled WGS sequence"/>
</dbReference>
<dbReference type="Gene3D" id="3.40.50.880">
    <property type="match status" value="1"/>
</dbReference>
<evidence type="ECO:0000313" key="4">
    <source>
        <dbReference type="Proteomes" id="UP000824241"/>
    </source>
</evidence>
<comment type="caution">
    <text evidence="3">The sequence shown here is derived from an EMBL/GenBank/DDBJ whole genome shotgun (WGS) entry which is preliminary data.</text>
</comment>
<dbReference type="FunFam" id="3.40.50.880:FF:000015">
    <property type="entry name" value="Protein DJ-1 homolog C"/>
    <property type="match status" value="1"/>
</dbReference>